<gene>
    <name evidence="1" type="primary">A07p007790.1_BraROA</name>
    <name evidence="1" type="ORF">IGI04_026063</name>
</gene>
<keyword evidence="2" id="KW-1185">Reference proteome</keyword>
<proteinExistence type="predicted"/>
<name>A0ABQ7KXI2_BRACM</name>
<evidence type="ECO:0000313" key="1">
    <source>
        <dbReference type="EMBL" id="KAG5378221.1"/>
    </source>
</evidence>
<organism evidence="1 2">
    <name type="scientific">Brassica rapa subsp. trilocularis</name>
    <dbReference type="NCBI Taxonomy" id="1813537"/>
    <lineage>
        <taxon>Eukaryota</taxon>
        <taxon>Viridiplantae</taxon>
        <taxon>Streptophyta</taxon>
        <taxon>Embryophyta</taxon>
        <taxon>Tracheophyta</taxon>
        <taxon>Spermatophyta</taxon>
        <taxon>Magnoliopsida</taxon>
        <taxon>eudicotyledons</taxon>
        <taxon>Gunneridae</taxon>
        <taxon>Pentapetalae</taxon>
        <taxon>rosids</taxon>
        <taxon>malvids</taxon>
        <taxon>Brassicales</taxon>
        <taxon>Brassicaceae</taxon>
        <taxon>Brassiceae</taxon>
        <taxon>Brassica</taxon>
    </lineage>
</organism>
<evidence type="ECO:0000313" key="2">
    <source>
        <dbReference type="Proteomes" id="UP000823674"/>
    </source>
</evidence>
<comment type="caution">
    <text evidence="1">The sequence shown here is derived from an EMBL/GenBank/DDBJ whole genome shotgun (WGS) entry which is preliminary data.</text>
</comment>
<dbReference type="EMBL" id="JADBGQ010000009">
    <property type="protein sequence ID" value="KAG5378221.1"/>
    <property type="molecule type" value="Genomic_DNA"/>
</dbReference>
<protein>
    <submittedName>
        <fullName evidence="1">Uncharacterized protein</fullName>
    </submittedName>
</protein>
<accession>A0ABQ7KXI2</accession>
<reference evidence="1 2" key="1">
    <citation type="submission" date="2021-03" db="EMBL/GenBank/DDBJ databases">
        <authorList>
            <person name="King G.J."/>
            <person name="Bancroft I."/>
            <person name="Baten A."/>
            <person name="Bloomfield J."/>
            <person name="Borpatragohain P."/>
            <person name="He Z."/>
            <person name="Irish N."/>
            <person name="Irwin J."/>
            <person name="Liu K."/>
            <person name="Mauleon R.P."/>
            <person name="Moore J."/>
            <person name="Morris R."/>
            <person name="Ostergaard L."/>
            <person name="Wang B."/>
            <person name="Wells R."/>
        </authorList>
    </citation>
    <scope>NUCLEOTIDE SEQUENCE [LARGE SCALE GENOMIC DNA]</scope>
    <source>
        <strain evidence="1">R-o-18</strain>
        <tissue evidence="1">Leaf</tissue>
    </source>
</reference>
<dbReference type="Proteomes" id="UP000823674">
    <property type="component" value="Chromosome A07"/>
</dbReference>
<sequence length="315" mass="36261">MVRESRSCFVRAVKVHLAFLQVSSEPVAKMRLTSMSDCYRAGTLGVLFLSRGDRFWMGVRKLAVCYIGVTLGVSVQTADIETLGAIYIDCGVPVMLGGPIGSETHGISWWPLTETFWDNKALPEQPQIATMKEKPSHHPKREIRAHQTRFGGTEERSIKYEYSKLNFEVMFYTHRSMCIRKQIVIWNFYLRVMVVSLGLIFTDRIREQSTSSARYHWKDLDASFVDHLSDSQIYNKAVELQRQFRPVSLILLSIISCKRIVIPSYFLRVMHVFARCAGAVCVYDQPGDEATLVKQMVFDRIKLGVYEQRTYRTTF</sequence>